<dbReference type="Proteomes" id="UP000799771">
    <property type="component" value="Unassembled WGS sequence"/>
</dbReference>
<evidence type="ECO:0000313" key="2">
    <source>
        <dbReference type="Proteomes" id="UP000799771"/>
    </source>
</evidence>
<keyword evidence="2" id="KW-1185">Reference proteome</keyword>
<feature type="non-terminal residue" evidence="1">
    <location>
        <position position="129"/>
    </location>
</feature>
<dbReference type="EMBL" id="ML977506">
    <property type="protein sequence ID" value="KAF2129622.1"/>
    <property type="molecule type" value="Genomic_DNA"/>
</dbReference>
<protein>
    <submittedName>
        <fullName evidence="1">Uncharacterized protein</fullName>
    </submittedName>
</protein>
<evidence type="ECO:0000313" key="1">
    <source>
        <dbReference type="EMBL" id="KAF2129622.1"/>
    </source>
</evidence>
<dbReference type="AlphaFoldDB" id="A0A6A6ACJ0"/>
<reference evidence="1" key="1">
    <citation type="journal article" date="2020" name="Stud. Mycol.">
        <title>101 Dothideomycetes genomes: a test case for predicting lifestyles and emergence of pathogens.</title>
        <authorList>
            <person name="Haridas S."/>
            <person name="Albert R."/>
            <person name="Binder M."/>
            <person name="Bloem J."/>
            <person name="Labutti K."/>
            <person name="Salamov A."/>
            <person name="Andreopoulos B."/>
            <person name="Baker S."/>
            <person name="Barry K."/>
            <person name="Bills G."/>
            <person name="Bluhm B."/>
            <person name="Cannon C."/>
            <person name="Castanera R."/>
            <person name="Culley D."/>
            <person name="Daum C."/>
            <person name="Ezra D."/>
            <person name="Gonzalez J."/>
            <person name="Henrissat B."/>
            <person name="Kuo A."/>
            <person name="Liang C."/>
            <person name="Lipzen A."/>
            <person name="Lutzoni F."/>
            <person name="Magnuson J."/>
            <person name="Mondo S."/>
            <person name="Nolan M."/>
            <person name="Ohm R."/>
            <person name="Pangilinan J."/>
            <person name="Park H.-J."/>
            <person name="Ramirez L."/>
            <person name="Alfaro M."/>
            <person name="Sun H."/>
            <person name="Tritt A."/>
            <person name="Yoshinaga Y."/>
            <person name="Zwiers L.-H."/>
            <person name="Turgeon B."/>
            <person name="Goodwin S."/>
            <person name="Spatafora J."/>
            <person name="Crous P."/>
            <person name="Grigoriev I."/>
        </authorList>
    </citation>
    <scope>NUCLEOTIDE SEQUENCE</scope>
    <source>
        <strain evidence="1">CBS 119687</strain>
    </source>
</reference>
<organism evidence="1 2">
    <name type="scientific">Dothidotthia symphoricarpi CBS 119687</name>
    <dbReference type="NCBI Taxonomy" id="1392245"/>
    <lineage>
        <taxon>Eukaryota</taxon>
        <taxon>Fungi</taxon>
        <taxon>Dikarya</taxon>
        <taxon>Ascomycota</taxon>
        <taxon>Pezizomycotina</taxon>
        <taxon>Dothideomycetes</taxon>
        <taxon>Pleosporomycetidae</taxon>
        <taxon>Pleosporales</taxon>
        <taxon>Dothidotthiaceae</taxon>
        <taxon>Dothidotthia</taxon>
    </lineage>
</organism>
<dbReference type="GeneID" id="54413348"/>
<dbReference type="RefSeq" id="XP_033524011.1">
    <property type="nucleotide sequence ID" value="XM_033672916.1"/>
</dbReference>
<accession>A0A6A6ACJ0</accession>
<sequence>MAHGLCRSVRTEDPSMKLTTLDIEDPTNDHAVPSVGLLLRNMQDISSIKGFEGEYVDRGGVLHISRTLGDDEVNAAEHAKTSGGIPVDLRLHEAQTTVRMIAERVGQIDSLHHVEVDSKELPLASNKVK</sequence>
<dbReference type="OrthoDB" id="5429813at2759"/>
<name>A0A6A6ACJ0_9PLEO</name>
<gene>
    <name evidence="1" type="ORF">P153DRAFT_431543</name>
</gene>
<proteinExistence type="predicted"/>